<comment type="similarity">
    <text evidence="2 10">Belongs to the bacterial secretin family. T3SS SctC subfamily.</text>
</comment>
<keyword evidence="8 10" id="KW-0472">Membrane</keyword>
<dbReference type="Pfam" id="PF00263">
    <property type="entry name" value="Secretin"/>
    <property type="match status" value="1"/>
</dbReference>
<dbReference type="Pfam" id="PF21304">
    <property type="entry name" value="T3S_SPI-1_N0"/>
    <property type="match status" value="1"/>
</dbReference>
<evidence type="ECO:0000256" key="10">
    <source>
        <dbReference type="HAMAP-Rule" id="MF_02219"/>
    </source>
</evidence>
<name>A0ABX0Y9D2_9PSED</name>
<dbReference type="HAMAP" id="MF_02219">
    <property type="entry name" value="Type_III_secretin"/>
    <property type="match status" value="1"/>
</dbReference>
<evidence type="ECO:0000256" key="7">
    <source>
        <dbReference type="ARBA" id="ARBA00023026"/>
    </source>
</evidence>
<evidence type="ECO:0000256" key="8">
    <source>
        <dbReference type="ARBA" id="ARBA00023136"/>
    </source>
</evidence>
<dbReference type="RefSeq" id="WP_168080777.1">
    <property type="nucleotide sequence ID" value="NZ_JAAVJI010000001.1"/>
</dbReference>
<sequence precursor="true">MITLRTCLFVTLLGVALPPVAFSQSNPPAQPGEGYVARQESLRTFFEVLAAPLGQPIIVSKAAAKRTVNGNFSLENPRKTLERLARQLGLIWYSDGQAIYLYEANESKQAVISLKTLTVPRLESFLRRSGLLDARYPLRGDGLRTLYVAGPPIFVDIVAQAATFMDNQGAALQLGQQRIGVVQVRNTFVGDREFSMRDQVVKVPGMATVIEQLLSGEKQGVDVQVDRATPSVRQDRPLAMPAFPGEAAANLAPSLAANVESQLGAGNIRIVAYPDTNSLLVKGLPEQVRFIENLVAALDESKRHVELSLWIIDVSQDDLNQLGVNWQGGVGVGGKFEVSLNRGSVSTQDTMSFLAAVSALEQKDRANVVSRPVVLTQENVPAIFDNSRTFYASLVGERAVDLQEVTYGTLVSVLPRIGPANDIEMVLNIEDGSEIDSARARDDDSEASLLPTVGRTRISTVARVPHGKSLLVGGFTRDESSEQVRRIPVLGRIPYLGRLFSYKQTRKGNTARIFLIQPREIFGSQPEGGGRLAEDLFNARSLTEPEKAVYRALEH</sequence>
<dbReference type="InterPro" id="IPR050810">
    <property type="entry name" value="Bact_Secretion_Sys_Channel"/>
</dbReference>
<evidence type="ECO:0000256" key="3">
    <source>
        <dbReference type="ARBA" id="ARBA00022448"/>
    </source>
</evidence>
<evidence type="ECO:0000313" key="16">
    <source>
        <dbReference type="Proteomes" id="UP000746535"/>
    </source>
</evidence>
<keyword evidence="9 10" id="KW-0998">Cell outer membrane</keyword>
<feature type="domain" description="Type II/III secretion system secretin-like" evidence="12">
    <location>
        <begin position="359"/>
        <end position="519"/>
    </location>
</feature>
<comment type="caution">
    <text evidence="15">The sequence shown here is derived from an EMBL/GenBank/DDBJ whole genome shotgun (WGS) entry which is preliminary data.</text>
</comment>
<comment type="function">
    <text evidence="10">Component of the type III secretion system (T3SS), also called injectisome, which is used to inject bacterial effector proteins into eukaryotic host cells. Forms a ring-shaped multimeric structure with an apparent central pore in the outer membrane.</text>
</comment>
<comment type="subunit">
    <text evidence="10">The core secretion machinery of the T3SS is composed of approximately 20 different proteins, including cytoplasmic components, a base, an export apparatus and a needle. This subunit is part of the base, which anchors the injectisome in the bacterial cell envelope. Forms a stable homooligomeric complex.</text>
</comment>
<organism evidence="15 16">
    <name type="scientific">Pseudomonas quercus</name>
    <dbReference type="NCBI Taxonomy" id="2722792"/>
    <lineage>
        <taxon>Bacteria</taxon>
        <taxon>Pseudomonadati</taxon>
        <taxon>Pseudomonadota</taxon>
        <taxon>Gammaproteobacteria</taxon>
        <taxon>Pseudomonadales</taxon>
        <taxon>Pseudomonadaceae</taxon>
        <taxon>Pseudomonas</taxon>
    </lineage>
</organism>
<dbReference type="Proteomes" id="UP000746535">
    <property type="component" value="Unassembled WGS sequence"/>
</dbReference>
<feature type="domain" description="NolW-like" evidence="13">
    <location>
        <begin position="181"/>
        <end position="302"/>
    </location>
</feature>
<evidence type="ECO:0000256" key="2">
    <source>
        <dbReference type="ARBA" id="ARBA00007032"/>
    </source>
</evidence>
<feature type="domain" description="SPI-1 type 3 secretion system secretin N0" evidence="14">
    <location>
        <begin position="35"/>
        <end position="103"/>
    </location>
</feature>
<dbReference type="NCBIfam" id="TIGR02516">
    <property type="entry name" value="type_III_yscC"/>
    <property type="match status" value="1"/>
</dbReference>
<keyword evidence="4 10" id="KW-0732">Signal</keyword>
<evidence type="ECO:0000256" key="6">
    <source>
        <dbReference type="ARBA" id="ARBA00023010"/>
    </source>
</evidence>
<dbReference type="EMBL" id="JAAVJI010000001">
    <property type="protein sequence ID" value="NJO99536.1"/>
    <property type="molecule type" value="Genomic_DNA"/>
</dbReference>
<evidence type="ECO:0000256" key="5">
    <source>
        <dbReference type="ARBA" id="ARBA00022927"/>
    </source>
</evidence>
<dbReference type="Gene3D" id="3.55.50.30">
    <property type="match status" value="1"/>
</dbReference>
<evidence type="ECO:0000259" key="14">
    <source>
        <dbReference type="Pfam" id="PF21304"/>
    </source>
</evidence>
<dbReference type="InterPro" id="IPR049034">
    <property type="entry name" value="T3S_SPI-1_N0"/>
</dbReference>
<evidence type="ECO:0000256" key="11">
    <source>
        <dbReference type="RuleBase" id="RU004004"/>
    </source>
</evidence>
<feature type="signal peptide" evidence="10">
    <location>
        <begin position="1"/>
        <end position="23"/>
    </location>
</feature>
<evidence type="ECO:0000256" key="4">
    <source>
        <dbReference type="ARBA" id="ARBA00022729"/>
    </source>
</evidence>
<dbReference type="Pfam" id="PF03958">
    <property type="entry name" value="Secretin_N"/>
    <property type="match status" value="1"/>
</dbReference>
<dbReference type="Gene3D" id="3.30.1370.120">
    <property type="match status" value="2"/>
</dbReference>
<keyword evidence="7" id="KW-0843">Virulence</keyword>
<evidence type="ECO:0000256" key="9">
    <source>
        <dbReference type="ARBA" id="ARBA00023237"/>
    </source>
</evidence>
<dbReference type="InterPro" id="IPR038591">
    <property type="entry name" value="NolW-like_sf"/>
</dbReference>
<proteinExistence type="inferred from homology"/>
<keyword evidence="3 10" id="KW-0813">Transport</keyword>
<gene>
    <name evidence="10" type="primary">sctC</name>
    <name evidence="15" type="ORF">HBH25_01465</name>
</gene>
<dbReference type="InterPro" id="IPR004846">
    <property type="entry name" value="T2SS/T3SS_dom"/>
</dbReference>
<keyword evidence="5 10" id="KW-0653">Protein transport</keyword>
<evidence type="ECO:0000259" key="12">
    <source>
        <dbReference type="Pfam" id="PF00263"/>
    </source>
</evidence>
<dbReference type="InterPro" id="IPR005644">
    <property type="entry name" value="NolW-like"/>
</dbReference>
<dbReference type="PROSITE" id="PS00875">
    <property type="entry name" value="T2SP_D"/>
    <property type="match status" value="1"/>
</dbReference>
<comment type="subcellular location">
    <subcellularLocation>
        <location evidence="1 10 11">Cell outer membrane</location>
    </subcellularLocation>
</comment>
<evidence type="ECO:0000313" key="15">
    <source>
        <dbReference type="EMBL" id="NJO99536.1"/>
    </source>
</evidence>
<dbReference type="PANTHER" id="PTHR30332">
    <property type="entry name" value="PROBABLE GENERAL SECRETION PATHWAY PROTEIN D"/>
    <property type="match status" value="1"/>
</dbReference>
<reference evidence="15 16" key="1">
    <citation type="submission" date="2020-03" db="EMBL/GenBank/DDBJ databases">
        <authorList>
            <person name="Wang L."/>
            <person name="He N."/>
            <person name="Li Y."/>
            <person name="Fang Y."/>
            <person name="Zhang F."/>
        </authorList>
    </citation>
    <scope>NUCLEOTIDE SEQUENCE [LARGE SCALE GENOMIC DNA]</scope>
    <source>
        <strain evidence="16">hsmgli-8</strain>
    </source>
</reference>
<evidence type="ECO:0000259" key="13">
    <source>
        <dbReference type="Pfam" id="PF03958"/>
    </source>
</evidence>
<feature type="chain" id="PRO_5044903377" description="Type 3 secretion system secretin" evidence="10">
    <location>
        <begin position="24"/>
        <end position="555"/>
    </location>
</feature>
<keyword evidence="6 10" id="KW-0811">Translocation</keyword>
<dbReference type="InterPro" id="IPR003522">
    <property type="entry name" value="T3SS_OM_pore_YscC"/>
</dbReference>
<protein>
    <recommendedName>
        <fullName evidence="10">Type 3 secretion system secretin</fullName>
        <shortName evidence="10">T3SS secretin</shortName>
    </recommendedName>
</protein>
<evidence type="ECO:0000256" key="1">
    <source>
        <dbReference type="ARBA" id="ARBA00004442"/>
    </source>
</evidence>
<keyword evidence="16" id="KW-1185">Reference proteome</keyword>
<dbReference type="PRINTS" id="PR01337">
    <property type="entry name" value="TYPE3OMGPROT"/>
</dbReference>
<accession>A0ABX0Y9D2</accession>
<dbReference type="InterPro" id="IPR004845">
    <property type="entry name" value="T2SS_GspD_CS"/>
</dbReference>
<dbReference type="PANTHER" id="PTHR30332:SF5">
    <property type="entry name" value="SPI-1 TYPE 3 SECRETION SYSTEM SECRETIN"/>
    <property type="match status" value="1"/>
</dbReference>